<evidence type="ECO:0000313" key="2">
    <source>
        <dbReference type="EMBL" id="CAG9577004.1"/>
    </source>
</evidence>
<protein>
    <submittedName>
        <fullName evidence="2">(African queen) hypothetical protein</fullName>
    </submittedName>
</protein>
<comment type="caution">
    <text evidence="2">The sequence shown here is derived from an EMBL/GenBank/DDBJ whole genome shotgun (WGS) entry which is preliminary data.</text>
</comment>
<name>A0A8J2W8R7_9NEOP</name>
<gene>
    <name evidence="2" type="ORF">DCHRY22_LOCUS12169</name>
</gene>
<accession>A0A8J2W8R7</accession>
<dbReference type="OrthoDB" id="6929825at2759"/>
<feature type="compositionally biased region" description="Polar residues" evidence="1">
    <location>
        <begin position="266"/>
        <end position="275"/>
    </location>
</feature>
<sequence>MEIIKKAVEEYASSRNVKLEEVAKKYGIHKSVLYRHCTRDMKQHGGQRALSDETDMFLIENINKCAEWGYPLDTLDLRQLIYMILGSNTAQRVLDIIGRHLDGLMEPLLRIGYKNMVVPYFKNLPANSTHLTQPLDVAFFRPMKRAWRQLLLKWKKTDGRQLPTIPKGCFPKLLKLLIDELQINASKNIIAGFKKTGISPLNATEILARLPGEDLGEDHESAVEDSVLTLLKEMRYGKSVAPEEIEDYAETDVDNSMANPKKTKYDTSISGPSENNETKGKAIEDITKKSETEDKGNNDNNKEWKEVYHNNSEQSKCGNISQKDYDYVNVTAYENYDNNMGEQNYNSIADMENYNSNLQGLECKVSNDMDINSLPILFFDSLCEEVTISTGTTADDNTIKENKVKIISNELVNDGQYNKKYKLPIIKKSKTVLTVKDLIKLPKKKHTNNYYNDSDEILKVLEEDDDDL</sequence>
<evidence type="ECO:0000313" key="3">
    <source>
        <dbReference type="Proteomes" id="UP000789524"/>
    </source>
</evidence>
<proteinExistence type="predicted"/>
<organism evidence="2 3">
    <name type="scientific">Danaus chrysippus</name>
    <name type="common">African queen</name>
    <dbReference type="NCBI Taxonomy" id="151541"/>
    <lineage>
        <taxon>Eukaryota</taxon>
        <taxon>Metazoa</taxon>
        <taxon>Ecdysozoa</taxon>
        <taxon>Arthropoda</taxon>
        <taxon>Hexapoda</taxon>
        <taxon>Insecta</taxon>
        <taxon>Pterygota</taxon>
        <taxon>Neoptera</taxon>
        <taxon>Endopterygota</taxon>
        <taxon>Lepidoptera</taxon>
        <taxon>Glossata</taxon>
        <taxon>Ditrysia</taxon>
        <taxon>Papilionoidea</taxon>
        <taxon>Nymphalidae</taxon>
        <taxon>Danainae</taxon>
        <taxon>Danaini</taxon>
        <taxon>Danaina</taxon>
        <taxon>Danaus</taxon>
        <taxon>Anosia</taxon>
    </lineage>
</organism>
<keyword evidence="3" id="KW-1185">Reference proteome</keyword>
<dbReference type="AlphaFoldDB" id="A0A8J2W8R7"/>
<dbReference type="EMBL" id="CAKASE010000075">
    <property type="protein sequence ID" value="CAG9577004.1"/>
    <property type="molecule type" value="Genomic_DNA"/>
</dbReference>
<evidence type="ECO:0000256" key="1">
    <source>
        <dbReference type="SAM" id="MobiDB-lite"/>
    </source>
</evidence>
<feature type="region of interest" description="Disordered" evidence="1">
    <location>
        <begin position="255"/>
        <end position="303"/>
    </location>
</feature>
<dbReference type="Proteomes" id="UP000789524">
    <property type="component" value="Unassembled WGS sequence"/>
</dbReference>
<feature type="compositionally biased region" description="Basic and acidic residues" evidence="1">
    <location>
        <begin position="276"/>
        <end position="303"/>
    </location>
</feature>
<reference evidence="2" key="1">
    <citation type="submission" date="2021-09" db="EMBL/GenBank/DDBJ databases">
        <authorList>
            <person name="Martin H S."/>
        </authorList>
    </citation>
    <scope>NUCLEOTIDE SEQUENCE</scope>
</reference>